<keyword evidence="9" id="KW-0255">Endonuclease</keyword>
<evidence type="ECO:0000256" key="6">
    <source>
        <dbReference type="ARBA" id="ARBA00022722"/>
    </source>
</evidence>
<keyword evidence="12 22" id="KW-0347">Helicase</keyword>
<dbReference type="Proteomes" id="UP000327013">
    <property type="component" value="Unassembled WGS sequence"/>
</dbReference>
<dbReference type="SUPFAM" id="SSF52540">
    <property type="entry name" value="P-loop containing nucleoside triphosphate hydrolases"/>
    <property type="match status" value="1"/>
</dbReference>
<reference evidence="29 30" key="1">
    <citation type="submission" date="2019-06" db="EMBL/GenBank/DDBJ databases">
        <title>A chromosomal-level reference genome of Carpinus fangiana (Coryloideae, Betulaceae).</title>
        <authorList>
            <person name="Yang X."/>
            <person name="Wang Z."/>
            <person name="Zhang L."/>
            <person name="Hao G."/>
            <person name="Liu J."/>
            <person name="Yang Y."/>
        </authorList>
    </citation>
    <scope>NUCLEOTIDE SEQUENCE [LARGE SCALE GENOMIC DNA]</scope>
    <source>
        <strain evidence="29">Cfa_2016G</strain>
        <tissue evidence="29">Leaf</tissue>
    </source>
</reference>
<feature type="compositionally biased region" description="Polar residues" evidence="23">
    <location>
        <begin position="99"/>
        <end position="112"/>
    </location>
</feature>
<dbReference type="GO" id="GO:0005524">
    <property type="term" value="F:ATP binding"/>
    <property type="evidence" value="ECO:0007669"/>
    <property type="project" value="UniProtKB-UniRule"/>
</dbReference>
<evidence type="ECO:0000256" key="14">
    <source>
        <dbReference type="ARBA" id="ARBA00023004"/>
    </source>
</evidence>
<feature type="region of interest" description="Disordered" evidence="23">
    <location>
        <begin position="313"/>
        <end position="369"/>
    </location>
</feature>
<evidence type="ECO:0000256" key="3">
    <source>
        <dbReference type="ARBA" id="ARBA00007913"/>
    </source>
</evidence>
<dbReference type="GO" id="GO:0017116">
    <property type="term" value="F:single-stranded DNA helicase activity"/>
    <property type="evidence" value="ECO:0007669"/>
    <property type="project" value="UniProtKB-UniRule"/>
</dbReference>
<keyword evidence="4 22" id="KW-0004">4Fe-4S</keyword>
<keyword evidence="10 22" id="KW-0227">DNA damage</keyword>
<evidence type="ECO:0000256" key="23">
    <source>
        <dbReference type="SAM" id="MobiDB-lite"/>
    </source>
</evidence>
<accession>A0A5N6KTZ0</accession>
<feature type="region of interest" description="Disordered" evidence="23">
    <location>
        <begin position="1"/>
        <end position="183"/>
    </location>
</feature>
<feature type="compositionally biased region" description="Polar residues" evidence="23">
    <location>
        <begin position="322"/>
        <end position="332"/>
    </location>
</feature>
<dbReference type="Pfam" id="PF13087">
    <property type="entry name" value="AAA_12"/>
    <property type="match status" value="1"/>
</dbReference>
<dbReference type="Pfam" id="PF08696">
    <property type="entry name" value="Dna2"/>
    <property type="match status" value="1"/>
</dbReference>
<dbReference type="PANTHER" id="PTHR10887:SF433">
    <property type="entry name" value="DNA REPLICATION ATP-DEPENDENT HELICASE_NUCLEASE DNA2"/>
    <property type="match status" value="1"/>
</dbReference>
<comment type="caution">
    <text evidence="29">The sequence shown here is derived from an EMBL/GenBank/DDBJ whole genome shotgun (WGS) entry which is preliminary data.</text>
</comment>
<feature type="domain" description="DNA2 rift barrel" evidence="28">
    <location>
        <begin position="817"/>
        <end position="910"/>
    </location>
</feature>
<dbReference type="FunFam" id="3.90.320.10:FF:000001">
    <property type="entry name" value="DNA replication helicase Dna2"/>
    <property type="match status" value="1"/>
</dbReference>
<keyword evidence="19 22" id="KW-0539">Nucleus</keyword>
<dbReference type="InterPro" id="IPR026851">
    <property type="entry name" value="Dna2/JHS1_DEXXQ-box"/>
</dbReference>
<evidence type="ECO:0000259" key="26">
    <source>
        <dbReference type="Pfam" id="PF13086"/>
    </source>
</evidence>
<evidence type="ECO:0000256" key="19">
    <source>
        <dbReference type="ARBA" id="ARBA00023242"/>
    </source>
</evidence>
<keyword evidence="13 22" id="KW-0067">ATP-binding</keyword>
<keyword evidence="20 22" id="KW-0511">Multifunctional enzyme</keyword>
<dbReference type="InterPro" id="IPR014808">
    <property type="entry name" value="DNA_replication_fac_Dna2_N"/>
</dbReference>
<evidence type="ECO:0000256" key="16">
    <source>
        <dbReference type="ARBA" id="ARBA00023125"/>
    </source>
</evidence>
<dbReference type="GO" id="GO:0005694">
    <property type="term" value="C:chromosome"/>
    <property type="evidence" value="ECO:0007669"/>
    <property type="project" value="UniProtKB-SubCell"/>
</dbReference>
<dbReference type="GO" id="GO:0033567">
    <property type="term" value="P:DNA replication, Okazaki fragment processing"/>
    <property type="evidence" value="ECO:0007669"/>
    <property type="project" value="UniProtKB-UniRule"/>
</dbReference>
<dbReference type="Pfam" id="PF01930">
    <property type="entry name" value="Cas_Cas4"/>
    <property type="match status" value="1"/>
</dbReference>
<dbReference type="InterPro" id="IPR045055">
    <property type="entry name" value="DNA2/NAM7-like"/>
</dbReference>
<feature type="domain" description="DNA2/NAM7 helicase-like C-terminal" evidence="27">
    <location>
        <begin position="1182"/>
        <end position="1416"/>
    </location>
</feature>
<keyword evidence="17" id="KW-0496">Mitochondrion</keyword>
<dbReference type="CDD" id="cd18808">
    <property type="entry name" value="SF1_C_Upf1"/>
    <property type="match status" value="1"/>
</dbReference>
<dbReference type="Pfam" id="PF21123">
    <property type="entry name" value="Dna2_Rift"/>
    <property type="match status" value="1"/>
</dbReference>
<dbReference type="GO" id="GO:0051539">
    <property type="term" value="F:4 iron, 4 sulfur cluster binding"/>
    <property type="evidence" value="ECO:0007669"/>
    <property type="project" value="UniProtKB-UniRule"/>
</dbReference>
<dbReference type="EMBL" id="VIBQ01000010">
    <property type="protein sequence ID" value="KAB8339331.1"/>
    <property type="molecule type" value="Genomic_DNA"/>
</dbReference>
<dbReference type="InterPro" id="IPR047187">
    <property type="entry name" value="SF1_C_Upf1"/>
</dbReference>
<keyword evidence="6 22" id="KW-0540">Nuclease</keyword>
<protein>
    <recommendedName>
        <fullName evidence="22">DNA replication ATP-dependent helicase/nuclease</fullName>
        <ecNumber evidence="22">3.1.-.-</ecNumber>
        <ecNumber evidence="22">3.6.4.12</ecNumber>
    </recommendedName>
</protein>
<dbReference type="CDD" id="cd18041">
    <property type="entry name" value="DEXXQc_DNA2"/>
    <property type="match status" value="1"/>
</dbReference>
<evidence type="ECO:0000256" key="10">
    <source>
        <dbReference type="ARBA" id="ARBA00022763"/>
    </source>
</evidence>
<keyword evidence="30" id="KW-1185">Reference proteome</keyword>
<evidence type="ECO:0000256" key="1">
    <source>
        <dbReference type="ARBA" id="ARBA00001966"/>
    </source>
</evidence>
<evidence type="ECO:0000256" key="11">
    <source>
        <dbReference type="ARBA" id="ARBA00022801"/>
    </source>
</evidence>
<evidence type="ECO:0000256" key="7">
    <source>
        <dbReference type="ARBA" id="ARBA00022723"/>
    </source>
</evidence>
<comment type="function">
    <text evidence="22">Key enzyme involved in DNA replication and DNA repair. Involved in Okazaki fragments processing by cleaving long flaps that escape FEN1: flaps that are longer than 27 nucleotides are coated by replication protein A complex (RPA), leading to recruit DNA2 which cleaves the flap until it is too short to bind RPA and becomes a substrate for FEN1. Also involved in 5'-end resection of DNA during double-strand break (DSB) repair by mediating the cleavage of 5'-ssDNA.</text>
</comment>
<organism evidence="29 30">
    <name type="scientific">Carpinus fangiana</name>
    <dbReference type="NCBI Taxonomy" id="176857"/>
    <lineage>
        <taxon>Eukaryota</taxon>
        <taxon>Viridiplantae</taxon>
        <taxon>Streptophyta</taxon>
        <taxon>Embryophyta</taxon>
        <taxon>Tracheophyta</taxon>
        <taxon>Spermatophyta</taxon>
        <taxon>Magnoliopsida</taxon>
        <taxon>eudicotyledons</taxon>
        <taxon>Gunneridae</taxon>
        <taxon>Pentapetalae</taxon>
        <taxon>rosids</taxon>
        <taxon>fabids</taxon>
        <taxon>Fagales</taxon>
        <taxon>Betulaceae</taxon>
        <taxon>Carpinus</taxon>
    </lineage>
</organism>
<feature type="domain" description="DNA2/NAM7 helicase helicase" evidence="26">
    <location>
        <begin position="1107"/>
        <end position="1174"/>
    </location>
</feature>
<evidence type="ECO:0000256" key="17">
    <source>
        <dbReference type="ARBA" id="ARBA00023128"/>
    </source>
</evidence>
<evidence type="ECO:0000256" key="9">
    <source>
        <dbReference type="ARBA" id="ARBA00022759"/>
    </source>
</evidence>
<dbReference type="Gene3D" id="3.40.50.300">
    <property type="entry name" value="P-loop containing nucleotide triphosphate hydrolases"/>
    <property type="match status" value="2"/>
</dbReference>
<comment type="subcellular location">
    <subcellularLocation>
        <location evidence="2">Mitochondrion</location>
    </subcellularLocation>
    <subcellularLocation>
        <location evidence="22">Nucleus</location>
    </subcellularLocation>
    <subcellularLocation>
        <location evidence="22">Chromosome</location>
    </subcellularLocation>
</comment>
<feature type="region of interest" description="Disordered" evidence="23">
    <location>
        <begin position="245"/>
        <end position="264"/>
    </location>
</feature>
<comment type="catalytic activity">
    <reaction evidence="21 22">
        <text>ATP + H2O = ADP + phosphate + H(+)</text>
        <dbReference type="Rhea" id="RHEA:13065"/>
        <dbReference type="ChEBI" id="CHEBI:15377"/>
        <dbReference type="ChEBI" id="CHEBI:15378"/>
        <dbReference type="ChEBI" id="CHEBI:30616"/>
        <dbReference type="ChEBI" id="CHEBI:43474"/>
        <dbReference type="ChEBI" id="CHEBI:456216"/>
        <dbReference type="EC" id="3.6.4.12"/>
    </reaction>
</comment>
<dbReference type="CDD" id="cd22318">
    <property type="entry name" value="DNA2_N-like"/>
    <property type="match status" value="1"/>
</dbReference>
<dbReference type="InterPro" id="IPR022765">
    <property type="entry name" value="Dna2/Cas4_DUF83"/>
</dbReference>
<dbReference type="EC" id="3.6.4.12" evidence="22"/>
<evidence type="ECO:0000256" key="22">
    <source>
        <dbReference type="RuleBase" id="RU367041"/>
    </source>
</evidence>
<evidence type="ECO:0000259" key="27">
    <source>
        <dbReference type="Pfam" id="PF13087"/>
    </source>
</evidence>
<feature type="compositionally biased region" description="Basic and acidic residues" evidence="23">
    <location>
        <begin position="245"/>
        <end position="257"/>
    </location>
</feature>
<dbReference type="FunFam" id="3.40.50.300:FF:001170">
    <property type="entry name" value="DNA replication helicase Dna2"/>
    <property type="match status" value="1"/>
</dbReference>
<evidence type="ECO:0000256" key="12">
    <source>
        <dbReference type="ARBA" id="ARBA00022806"/>
    </source>
</evidence>
<evidence type="ECO:0000256" key="21">
    <source>
        <dbReference type="ARBA" id="ARBA00047995"/>
    </source>
</evidence>
<keyword evidence="8 22" id="KW-0547">Nucleotide-binding</keyword>
<keyword evidence="11 22" id="KW-0378">Hydrolase</keyword>
<keyword evidence="18 22" id="KW-0234">DNA repair</keyword>
<dbReference type="GO" id="GO:0016887">
    <property type="term" value="F:ATP hydrolysis activity"/>
    <property type="evidence" value="ECO:0007669"/>
    <property type="project" value="RHEA"/>
</dbReference>
<evidence type="ECO:0000259" key="25">
    <source>
        <dbReference type="Pfam" id="PF08696"/>
    </source>
</evidence>
<dbReference type="GO" id="GO:0003677">
    <property type="term" value="F:DNA binding"/>
    <property type="evidence" value="ECO:0007669"/>
    <property type="project" value="UniProtKB-UniRule"/>
</dbReference>
<dbReference type="GO" id="GO:0071932">
    <property type="term" value="P:replication fork reversal"/>
    <property type="evidence" value="ECO:0007669"/>
    <property type="project" value="TreeGrafter"/>
</dbReference>
<feature type="domain" description="DNA2/NAM7 helicase helicase" evidence="26">
    <location>
        <begin position="1006"/>
        <end position="1093"/>
    </location>
</feature>
<keyword evidence="22" id="KW-0158">Chromosome</keyword>
<dbReference type="GO" id="GO:0046872">
    <property type="term" value="F:metal ion binding"/>
    <property type="evidence" value="ECO:0007669"/>
    <property type="project" value="UniProtKB-UniRule"/>
</dbReference>
<keyword evidence="5 22" id="KW-0235">DNA replication</keyword>
<dbReference type="EC" id="3.1.-.-" evidence="22"/>
<dbReference type="InterPro" id="IPR011604">
    <property type="entry name" value="PDDEXK-like_dom_sf"/>
</dbReference>
<evidence type="ECO:0000256" key="5">
    <source>
        <dbReference type="ARBA" id="ARBA00022705"/>
    </source>
</evidence>
<dbReference type="Pfam" id="PF13086">
    <property type="entry name" value="AAA_11"/>
    <property type="match status" value="2"/>
</dbReference>
<evidence type="ECO:0000256" key="18">
    <source>
        <dbReference type="ARBA" id="ARBA00023204"/>
    </source>
</evidence>
<feature type="domain" description="DUF83" evidence="24">
    <location>
        <begin position="656"/>
        <end position="754"/>
    </location>
</feature>
<sequence length="1539" mass="170226">MPLGRSPTIPHGEPKAFQFIEGQPYPDGHSDKENGMGLLSSQKAAESLRTAPAALHKASSEPFPSTPGARIPLADLIGDAERPHITQAQVESPQEHIEWQTTRSPERSQATATPAPRGKKRAKSSSPPGSSARTKSKRQKPDEDSLNMNSVAKSLKTPANDPATDLWNRYATGTSMGTPIGLNGPAFAHLLDSSSPQVDEQKSGNVKGLRRWTSCGVEWPSSKTKRKVAKSTNLKEELDDVFMDRTRDSDRANEHTKPSKISSMLERIQQSLVREKRSPANPNAPSSSSPIPQRCEVFDRTSISPTRAPELAALADRKSIEQSKTSDTTSFGSEDFGSDILEEVATQEQSRPVENSGHHDNFEDEFGDDEFDAGEFDEVVSLCSQKPQAPTQLQTEQEDEFGFGDEDDIDEASLAAAEVAATQRIQASTTLTKSSVLLVDVENSTQVSKTITLRGSWFDTRCTQGSYVHVIGEFDPLGQIFIDDAHNMLILHPDHLISALVVADSFDCTRRAVLQDRVKATSEASPPMMYGTMIHEIFQEALKSSRWDDNFLRALIANTIAVHIEDLYEVKLSPEHVTEHLLSKMPALQTWCQRFIKEQPSGDGIVQDRNSKQVNMSLSKLLDVEEHIWSPMYGLKGNIDATVQVNMQDDDGAKTLIAPFEIKTGKRPTASHRAQTALYTLLLSDRYDVAIAYGILYYTETSEISRVPAIRHELRHMIMQRNELACYVREKLTLPPMVNDTRKCGHCYAKTSCFLYHRLVENGNGETSGMRDKFDAVTKHLKPAHQEFFRKWDHLLTKEESEIMKFRRELWTMMSIEREKLGRAFANVVLEPGSGSEVIDGNKINRFHYSFHKLDVSPTFSFTESQLTVGEPIVVSDERGHYALAKGYVTGILKTRITVAVDRLLKNARTRLPGFNLDRNQVFSGVTDSAGLEPTISQSSPMLYRLDKDEFSNGMATVRNNLVQIMTEDAFGSRNIRELIVDGKEPVFKAVASAYTLSGPQSQLDINEDQRGAIEKIMCAEDYALVLGMPGTGKTTTIAHIIRALVSQGKSVLLTSYTHTAVDNILLKIKNDNISVLRLGAIAKVHPEVREFATLAAEPRTSIEELRRAYHDPQVVATTCLGIGHRMFNERVFDYCIVDEASQITLPVCVGPIRLARAFVLVGDHFQLPPLVQNKEALEGGLDVSLFKLLSERHPAAVATLRHQYRMNAPIMSLSNALIYEGALVCGTEAIAQSTMSLPEYARLDELHRAGSPPTKSDCPSATNSDCWLSKVLNPSMSTPVVFIDTDTLLPASLESQKASRITNVYEATLITRLSRVLLLAGLPASSLGIITLYRSQLALIKSMLLSSEHGIARGEATEIEAHTADRFQGRDKEAILLSCVRNNDRACVGDLLKDWRRVNVAVTRARRKLIIVGSRGTLSKGDELLSKLVSLCDQNGWTVNLPKEAAEDACHDWLPKSIHQSTNPDIHSSLRTFMKTTPVNNAIKLKEARSTFVNKAFRPPTMAGKLSTKAALGGAKIAKRSVLADIVNEVVPEGFFDD</sequence>
<comment type="similarity">
    <text evidence="3 22">Belongs to the DNA2/NAM7 helicase family.</text>
</comment>
<dbReference type="PANTHER" id="PTHR10887">
    <property type="entry name" value="DNA2/NAM7 HELICASE FAMILY"/>
    <property type="match status" value="1"/>
</dbReference>
<feature type="compositionally biased region" description="Low complexity" evidence="23">
    <location>
        <begin position="279"/>
        <end position="292"/>
    </location>
</feature>
<dbReference type="InterPro" id="IPR041679">
    <property type="entry name" value="DNA2/NAM7-like_C"/>
</dbReference>
<dbReference type="GO" id="GO:0005739">
    <property type="term" value="C:mitochondrion"/>
    <property type="evidence" value="ECO:0007669"/>
    <property type="project" value="UniProtKB-SubCell"/>
</dbReference>
<evidence type="ECO:0000259" key="24">
    <source>
        <dbReference type="Pfam" id="PF01930"/>
    </source>
</evidence>
<name>A0A5N6KTZ0_9ROSI</name>
<dbReference type="GO" id="GO:0006281">
    <property type="term" value="P:DNA repair"/>
    <property type="evidence" value="ECO:0007669"/>
    <property type="project" value="UniProtKB-KW"/>
</dbReference>
<feature type="compositionally biased region" description="Polar residues" evidence="23">
    <location>
        <begin position="124"/>
        <end position="133"/>
    </location>
</feature>
<dbReference type="OrthoDB" id="306218at2759"/>
<dbReference type="Gene3D" id="3.90.320.10">
    <property type="match status" value="1"/>
</dbReference>
<comment type="cofactor">
    <cofactor evidence="1">
        <name>[4Fe-4S] cluster</name>
        <dbReference type="ChEBI" id="CHEBI:49883"/>
    </cofactor>
</comment>
<evidence type="ECO:0000256" key="4">
    <source>
        <dbReference type="ARBA" id="ARBA00022485"/>
    </source>
</evidence>
<evidence type="ECO:0000256" key="2">
    <source>
        <dbReference type="ARBA" id="ARBA00004173"/>
    </source>
</evidence>
<dbReference type="GO" id="GO:0005634">
    <property type="term" value="C:nucleus"/>
    <property type="evidence" value="ECO:0007669"/>
    <property type="project" value="UniProtKB-SubCell"/>
</dbReference>
<feature type="region of interest" description="Disordered" evidence="23">
    <location>
        <begin position="274"/>
        <end position="295"/>
    </location>
</feature>
<keyword evidence="7 22" id="KW-0479">Metal-binding</keyword>
<gene>
    <name evidence="29" type="ORF">FH972_022264</name>
</gene>
<dbReference type="InterPro" id="IPR041677">
    <property type="entry name" value="DNA2/NAM7_AAA_11"/>
</dbReference>
<evidence type="ECO:0000313" key="30">
    <source>
        <dbReference type="Proteomes" id="UP000327013"/>
    </source>
</evidence>
<evidence type="ECO:0000259" key="28">
    <source>
        <dbReference type="Pfam" id="PF21123"/>
    </source>
</evidence>
<dbReference type="GO" id="GO:0017108">
    <property type="term" value="F:5'-flap endonuclease activity"/>
    <property type="evidence" value="ECO:0007669"/>
    <property type="project" value="UniProtKB-UniRule"/>
</dbReference>
<dbReference type="InterPro" id="IPR048459">
    <property type="entry name" value="DNA2_Rift"/>
</dbReference>
<keyword evidence="15 22" id="KW-0411">Iron-sulfur</keyword>
<keyword evidence="14 22" id="KW-0408">Iron</keyword>
<keyword evidence="16 22" id="KW-0238">DNA-binding</keyword>
<feature type="domain" description="DNA replication factor Dna2 N-terminal" evidence="25">
    <location>
        <begin position="443"/>
        <end position="645"/>
    </location>
</feature>
<evidence type="ECO:0000313" key="29">
    <source>
        <dbReference type="EMBL" id="KAB8339331.1"/>
    </source>
</evidence>
<evidence type="ECO:0000256" key="8">
    <source>
        <dbReference type="ARBA" id="ARBA00022741"/>
    </source>
</evidence>
<evidence type="ECO:0000256" key="15">
    <source>
        <dbReference type="ARBA" id="ARBA00023014"/>
    </source>
</evidence>
<dbReference type="InterPro" id="IPR027417">
    <property type="entry name" value="P-loop_NTPase"/>
</dbReference>
<evidence type="ECO:0000256" key="13">
    <source>
        <dbReference type="ARBA" id="ARBA00022840"/>
    </source>
</evidence>
<evidence type="ECO:0000256" key="20">
    <source>
        <dbReference type="ARBA" id="ARBA00023268"/>
    </source>
</evidence>
<proteinExistence type="inferred from homology"/>